<keyword evidence="3" id="KW-1185">Reference proteome</keyword>
<dbReference type="OrthoDB" id="9795206at2"/>
<organism evidence="2 3">
    <name type="scientific">Natronincola peptidivorans</name>
    <dbReference type="NCBI Taxonomy" id="426128"/>
    <lineage>
        <taxon>Bacteria</taxon>
        <taxon>Bacillati</taxon>
        <taxon>Bacillota</taxon>
        <taxon>Clostridia</taxon>
        <taxon>Peptostreptococcales</taxon>
        <taxon>Natronincolaceae</taxon>
        <taxon>Natronincola</taxon>
    </lineage>
</organism>
<name>A0A1I0ARA8_9FIRM</name>
<gene>
    <name evidence="2" type="ORF">SAMN05660297_01024</name>
</gene>
<feature type="domain" description="N-acetyltransferase" evidence="1">
    <location>
        <begin position="20"/>
        <end position="207"/>
    </location>
</feature>
<dbReference type="PROSITE" id="PS51186">
    <property type="entry name" value="GNAT"/>
    <property type="match status" value="1"/>
</dbReference>
<protein>
    <submittedName>
        <fullName evidence="2">N-acetylglutamate synthase, GNAT family</fullName>
    </submittedName>
</protein>
<dbReference type="CDD" id="cd04301">
    <property type="entry name" value="NAT_SF"/>
    <property type="match status" value="1"/>
</dbReference>
<sequence>MNINKAYAQAIKPKQTEDELEVAKATVEDIEGIIAVAASVGSNNKDHKQGFLMDDYTKNKEKYVEKFKEDIEESKLFYVVRKGKKVVGFLLAYTKDQWINMEPNWIFSTMWKSDFDKKTLNKFVILEKIAVRSNLTGSGIGSRLFKRFREDAKRMGIKDMFSETLISPKPNFASMEFALKQQYHLAGIRYEKFNDKVLTDIVYHRKL</sequence>
<dbReference type="AlphaFoldDB" id="A0A1I0ARA8"/>
<dbReference type="GO" id="GO:0016747">
    <property type="term" value="F:acyltransferase activity, transferring groups other than amino-acyl groups"/>
    <property type="evidence" value="ECO:0007669"/>
    <property type="project" value="InterPro"/>
</dbReference>
<dbReference type="EMBL" id="FOHU01000003">
    <property type="protein sequence ID" value="SES96272.1"/>
    <property type="molecule type" value="Genomic_DNA"/>
</dbReference>
<dbReference type="InterPro" id="IPR016181">
    <property type="entry name" value="Acyl_CoA_acyltransferase"/>
</dbReference>
<dbReference type="Gene3D" id="3.40.630.30">
    <property type="match status" value="1"/>
</dbReference>
<dbReference type="SUPFAM" id="SSF55729">
    <property type="entry name" value="Acyl-CoA N-acyltransferases (Nat)"/>
    <property type="match status" value="1"/>
</dbReference>
<dbReference type="Pfam" id="PF00583">
    <property type="entry name" value="Acetyltransf_1"/>
    <property type="match status" value="1"/>
</dbReference>
<reference evidence="2 3" key="1">
    <citation type="submission" date="2016-10" db="EMBL/GenBank/DDBJ databases">
        <authorList>
            <person name="de Groot N.N."/>
        </authorList>
    </citation>
    <scope>NUCLEOTIDE SEQUENCE [LARGE SCALE GENOMIC DNA]</scope>
    <source>
        <strain evidence="2 3">DSM 18979</strain>
    </source>
</reference>
<accession>A0A1I0ARA8</accession>
<dbReference type="STRING" id="426128.SAMN05660297_01024"/>
<dbReference type="RefSeq" id="WP_090440303.1">
    <property type="nucleotide sequence ID" value="NZ_FOHU01000003.1"/>
</dbReference>
<dbReference type="InterPro" id="IPR000182">
    <property type="entry name" value="GNAT_dom"/>
</dbReference>
<evidence type="ECO:0000313" key="2">
    <source>
        <dbReference type="EMBL" id="SES96272.1"/>
    </source>
</evidence>
<evidence type="ECO:0000313" key="3">
    <source>
        <dbReference type="Proteomes" id="UP000199568"/>
    </source>
</evidence>
<dbReference type="Proteomes" id="UP000199568">
    <property type="component" value="Unassembled WGS sequence"/>
</dbReference>
<evidence type="ECO:0000259" key="1">
    <source>
        <dbReference type="PROSITE" id="PS51186"/>
    </source>
</evidence>
<proteinExistence type="predicted"/>